<feature type="transmembrane region" description="Helical" evidence="1">
    <location>
        <begin position="21"/>
        <end position="51"/>
    </location>
</feature>
<dbReference type="EMBL" id="JACSNV010000019">
    <property type="protein sequence ID" value="MBM6878696.1"/>
    <property type="molecule type" value="Genomic_DNA"/>
</dbReference>
<reference evidence="2 3" key="1">
    <citation type="journal article" date="2021" name="Sci. Rep.">
        <title>The distribution of antibiotic resistance genes in chicken gut microbiota commensals.</title>
        <authorList>
            <person name="Juricova H."/>
            <person name="Matiasovicova J."/>
            <person name="Kubasova T."/>
            <person name="Cejkova D."/>
            <person name="Rychlik I."/>
        </authorList>
    </citation>
    <scope>NUCLEOTIDE SEQUENCE [LARGE SCALE GENOMIC DNA]</scope>
    <source>
        <strain evidence="2 3">An431b</strain>
    </source>
</reference>
<evidence type="ECO:0000313" key="2">
    <source>
        <dbReference type="EMBL" id="MBM6878696.1"/>
    </source>
</evidence>
<evidence type="ECO:0000313" key="3">
    <source>
        <dbReference type="Proteomes" id="UP000729290"/>
    </source>
</evidence>
<gene>
    <name evidence="2" type="ORF">H9X83_11075</name>
</gene>
<comment type="caution">
    <text evidence="2">The sequence shown here is derived from an EMBL/GenBank/DDBJ whole genome shotgun (WGS) entry which is preliminary data.</text>
</comment>
<keyword evidence="1" id="KW-0812">Transmembrane</keyword>
<protein>
    <submittedName>
        <fullName evidence="2">Uncharacterized protein</fullName>
    </submittedName>
</protein>
<keyword evidence="1" id="KW-1133">Transmembrane helix</keyword>
<sequence length="53" mass="5611">MGKGCRTDWKKRSCGIILMAVGLGMLLAFLFPGCAFLTAAALLCGGAWLIYLS</sequence>
<keyword evidence="3" id="KW-1185">Reference proteome</keyword>
<dbReference type="RefSeq" id="WP_205134367.1">
    <property type="nucleotide sequence ID" value="NZ_JACSNT010000017.1"/>
</dbReference>
<evidence type="ECO:0000256" key="1">
    <source>
        <dbReference type="SAM" id="Phobius"/>
    </source>
</evidence>
<name>A0ABS2GB23_9FIRM</name>
<keyword evidence="1" id="KW-0472">Membrane</keyword>
<organism evidence="2 3">
    <name type="scientific">Anaerotignum lactatifermentans</name>
    <dbReference type="NCBI Taxonomy" id="160404"/>
    <lineage>
        <taxon>Bacteria</taxon>
        <taxon>Bacillati</taxon>
        <taxon>Bacillota</taxon>
        <taxon>Clostridia</taxon>
        <taxon>Lachnospirales</taxon>
        <taxon>Anaerotignaceae</taxon>
        <taxon>Anaerotignum</taxon>
    </lineage>
</organism>
<accession>A0ABS2GB23</accession>
<proteinExistence type="predicted"/>
<dbReference type="Proteomes" id="UP000729290">
    <property type="component" value="Unassembled WGS sequence"/>
</dbReference>